<dbReference type="Gene3D" id="3.30.70.270">
    <property type="match status" value="1"/>
</dbReference>
<protein>
    <recommendedName>
        <fullName evidence="1">Reverse transcriptase/retrotransposon-derived protein RNase H-like domain-containing protein</fullName>
    </recommendedName>
</protein>
<dbReference type="STRING" id="109895.A0A507DK73"/>
<dbReference type="InterPro" id="IPR041577">
    <property type="entry name" value="RT_RNaseH_2"/>
</dbReference>
<evidence type="ECO:0000259" key="1">
    <source>
        <dbReference type="Pfam" id="PF17919"/>
    </source>
</evidence>
<dbReference type="EMBL" id="QEAQ01000468">
    <property type="protein sequence ID" value="TPX52052.1"/>
    <property type="molecule type" value="Genomic_DNA"/>
</dbReference>
<gene>
    <name evidence="2" type="ORF">PhCBS80983_g06531</name>
</gene>
<dbReference type="Proteomes" id="UP000318582">
    <property type="component" value="Unassembled WGS sequence"/>
</dbReference>
<evidence type="ECO:0000313" key="3">
    <source>
        <dbReference type="Proteomes" id="UP000318582"/>
    </source>
</evidence>
<dbReference type="SUPFAM" id="SSF56672">
    <property type="entry name" value="DNA/RNA polymerases"/>
    <property type="match status" value="1"/>
</dbReference>
<dbReference type="FunFam" id="3.30.70.270:FF:000020">
    <property type="entry name" value="Transposon Tf2-6 polyprotein-like Protein"/>
    <property type="match status" value="1"/>
</dbReference>
<reference evidence="2 3" key="1">
    <citation type="journal article" date="2019" name="Sci. Rep.">
        <title>Comparative genomics of chytrid fungi reveal insights into the obligate biotrophic and pathogenic lifestyle of Synchytrium endobioticum.</title>
        <authorList>
            <person name="van de Vossenberg B.T.L.H."/>
            <person name="Warris S."/>
            <person name="Nguyen H.D.T."/>
            <person name="van Gent-Pelzer M.P.E."/>
            <person name="Joly D.L."/>
            <person name="van de Geest H.C."/>
            <person name="Bonants P.J.M."/>
            <person name="Smith D.S."/>
            <person name="Levesque C.A."/>
            <person name="van der Lee T.A.J."/>
        </authorList>
    </citation>
    <scope>NUCLEOTIDE SEQUENCE [LARGE SCALE GENOMIC DNA]</scope>
    <source>
        <strain evidence="2 3">CBS 809.83</strain>
    </source>
</reference>
<keyword evidence="3" id="KW-1185">Reference proteome</keyword>
<feature type="domain" description="Reverse transcriptase/retrotransposon-derived protein RNase H-like" evidence="1">
    <location>
        <begin position="53"/>
        <end position="102"/>
    </location>
</feature>
<name>A0A507DK73_9FUNG</name>
<sequence length="176" mass="19583">MVTAVREQPCPTKSLELLSFMGLVNYVKEYIPDYAQIPLALTNLQSGNRPWQWGDEEDKAFNRLKELCSSAPTLAYFDPALDTYLFTDASGYAYGGWLAQPAAGDFPYPHPLPTTKSGLANLPQLCPVTYYSRKMQPAKTDTPYTNKNYWDWSNPYAPTAITSSAAHSVLLSTTNP</sequence>
<accession>A0A507DK73</accession>
<dbReference type="Pfam" id="PF17919">
    <property type="entry name" value="RT_RNaseH_2"/>
    <property type="match status" value="1"/>
</dbReference>
<evidence type="ECO:0000313" key="2">
    <source>
        <dbReference type="EMBL" id="TPX52052.1"/>
    </source>
</evidence>
<dbReference type="PANTHER" id="PTHR34072">
    <property type="entry name" value="ENZYMATIC POLYPROTEIN-RELATED"/>
    <property type="match status" value="1"/>
</dbReference>
<dbReference type="InterPro" id="IPR043128">
    <property type="entry name" value="Rev_trsase/Diguanyl_cyclase"/>
</dbReference>
<dbReference type="InterPro" id="IPR043502">
    <property type="entry name" value="DNA/RNA_pol_sf"/>
</dbReference>
<comment type="caution">
    <text evidence="2">The sequence shown here is derived from an EMBL/GenBank/DDBJ whole genome shotgun (WGS) entry which is preliminary data.</text>
</comment>
<proteinExistence type="predicted"/>
<organism evidence="2 3">
    <name type="scientific">Powellomyces hirtus</name>
    <dbReference type="NCBI Taxonomy" id="109895"/>
    <lineage>
        <taxon>Eukaryota</taxon>
        <taxon>Fungi</taxon>
        <taxon>Fungi incertae sedis</taxon>
        <taxon>Chytridiomycota</taxon>
        <taxon>Chytridiomycota incertae sedis</taxon>
        <taxon>Chytridiomycetes</taxon>
        <taxon>Spizellomycetales</taxon>
        <taxon>Powellomycetaceae</taxon>
        <taxon>Powellomyces</taxon>
    </lineage>
</organism>
<dbReference type="AlphaFoldDB" id="A0A507DK73"/>